<gene>
    <name evidence="1" type="ORF">LCGC14_0681200</name>
</gene>
<sequence>MSLLTRNYPHTISHWTKGAEDVYGKPAWSGPDTINGLWEDKIELIKDVNGREIISNASVFLLSLVAIGDFLFLGSAASAEDDPTTVTDAWEVMDVLVNTSLLNSDVQTIEAKL</sequence>
<reference evidence="1" key="1">
    <citation type="journal article" date="2015" name="Nature">
        <title>Complex archaea that bridge the gap between prokaryotes and eukaryotes.</title>
        <authorList>
            <person name="Spang A."/>
            <person name="Saw J.H."/>
            <person name="Jorgensen S.L."/>
            <person name="Zaremba-Niedzwiedzka K."/>
            <person name="Martijn J."/>
            <person name="Lind A.E."/>
            <person name="van Eijk R."/>
            <person name="Schleper C."/>
            <person name="Guy L."/>
            <person name="Ettema T.J."/>
        </authorList>
    </citation>
    <scope>NUCLEOTIDE SEQUENCE</scope>
</reference>
<accession>A0A0F9QN47</accession>
<name>A0A0F9QN47_9ZZZZ</name>
<protein>
    <submittedName>
        <fullName evidence="1">Uncharacterized protein</fullName>
    </submittedName>
</protein>
<dbReference type="EMBL" id="LAZR01001377">
    <property type="protein sequence ID" value="KKN45610.1"/>
    <property type="molecule type" value="Genomic_DNA"/>
</dbReference>
<evidence type="ECO:0000313" key="1">
    <source>
        <dbReference type="EMBL" id="KKN45610.1"/>
    </source>
</evidence>
<organism evidence="1">
    <name type="scientific">marine sediment metagenome</name>
    <dbReference type="NCBI Taxonomy" id="412755"/>
    <lineage>
        <taxon>unclassified sequences</taxon>
        <taxon>metagenomes</taxon>
        <taxon>ecological metagenomes</taxon>
    </lineage>
</organism>
<dbReference type="AlphaFoldDB" id="A0A0F9QN47"/>
<comment type="caution">
    <text evidence="1">The sequence shown here is derived from an EMBL/GenBank/DDBJ whole genome shotgun (WGS) entry which is preliminary data.</text>
</comment>
<proteinExistence type="predicted"/>